<keyword evidence="5" id="KW-0460">Magnesium</keyword>
<sequence>MSVLLFVVLQLFSPVLLKSADHRTKRTPLSLSLDCSDYIYGLSLPRRRLGLLNPLLRRPLESCLNDQKILAPSEATSQYQIYRSTPLVASSRLRPPPPFTPSSPSTAAITKASLAENPRLLFHSPRFLELEKGDTRNHGGPDRVHLMLRPQEDRPCRNLLQARPWAHQDQQLPIKLVEPEIFRVGGGIYTKAADVGADLIGKVERNIPKDDPRNPAVIVDNAGDNVGDIAGMGSDLFGSYA</sequence>
<feature type="chain" id="PRO_5023860174" description="H(+)-exporting diphosphatase" evidence="10">
    <location>
        <begin position="18"/>
        <end position="241"/>
    </location>
</feature>
<evidence type="ECO:0000256" key="6">
    <source>
        <dbReference type="ARBA" id="ARBA00022967"/>
    </source>
</evidence>
<dbReference type="Proteomes" id="UP000325577">
    <property type="component" value="Linkage Group LG3"/>
</dbReference>
<keyword evidence="7" id="KW-1133">Transmembrane helix</keyword>
<keyword evidence="8" id="KW-0406">Ion transport</keyword>
<evidence type="ECO:0000256" key="4">
    <source>
        <dbReference type="ARBA" id="ARBA00022692"/>
    </source>
</evidence>
<evidence type="ECO:0000256" key="5">
    <source>
        <dbReference type="ARBA" id="ARBA00022842"/>
    </source>
</evidence>
<keyword evidence="4" id="KW-0812">Transmembrane</keyword>
<dbReference type="GO" id="GO:0004427">
    <property type="term" value="F:inorganic diphosphate phosphatase activity"/>
    <property type="evidence" value="ECO:0007669"/>
    <property type="project" value="InterPro"/>
</dbReference>
<feature type="signal peptide" evidence="10">
    <location>
        <begin position="1"/>
        <end position="17"/>
    </location>
</feature>
<keyword evidence="10" id="KW-0732">Signal</keyword>
<keyword evidence="9" id="KW-0472">Membrane</keyword>
<dbReference type="EC" id="7.1.3.1" evidence="2"/>
<gene>
    <name evidence="11" type="ORF">F0562_007294</name>
</gene>
<dbReference type="PANTHER" id="PTHR31998">
    <property type="entry name" value="K(+)-INSENSITIVE PYROPHOSPHATE-ENERGIZED PROTON PUMP"/>
    <property type="match status" value="1"/>
</dbReference>
<comment type="subcellular location">
    <subcellularLocation>
        <location evidence="1">Endomembrane system</location>
        <topology evidence="1">Multi-pass membrane protein</topology>
    </subcellularLocation>
</comment>
<evidence type="ECO:0000256" key="7">
    <source>
        <dbReference type="ARBA" id="ARBA00022989"/>
    </source>
</evidence>
<evidence type="ECO:0000256" key="3">
    <source>
        <dbReference type="ARBA" id="ARBA00022448"/>
    </source>
</evidence>
<dbReference type="GO" id="GO:0009678">
    <property type="term" value="F:diphosphate hydrolysis-driven proton transmembrane transporter activity"/>
    <property type="evidence" value="ECO:0007669"/>
    <property type="project" value="UniProtKB-EC"/>
</dbReference>
<dbReference type="GO" id="GO:0016020">
    <property type="term" value="C:membrane"/>
    <property type="evidence" value="ECO:0007669"/>
    <property type="project" value="InterPro"/>
</dbReference>
<organism evidence="11 12">
    <name type="scientific">Nyssa sinensis</name>
    <dbReference type="NCBI Taxonomy" id="561372"/>
    <lineage>
        <taxon>Eukaryota</taxon>
        <taxon>Viridiplantae</taxon>
        <taxon>Streptophyta</taxon>
        <taxon>Embryophyta</taxon>
        <taxon>Tracheophyta</taxon>
        <taxon>Spermatophyta</taxon>
        <taxon>Magnoliopsida</taxon>
        <taxon>eudicotyledons</taxon>
        <taxon>Gunneridae</taxon>
        <taxon>Pentapetalae</taxon>
        <taxon>asterids</taxon>
        <taxon>Cornales</taxon>
        <taxon>Nyssaceae</taxon>
        <taxon>Nyssa</taxon>
    </lineage>
</organism>
<dbReference type="AlphaFoldDB" id="A0A5J5A4Y4"/>
<dbReference type="OrthoDB" id="1740615at2759"/>
<evidence type="ECO:0000256" key="10">
    <source>
        <dbReference type="SAM" id="SignalP"/>
    </source>
</evidence>
<dbReference type="Pfam" id="PF03030">
    <property type="entry name" value="H_PPase"/>
    <property type="match status" value="1"/>
</dbReference>
<name>A0A5J5A4Y4_9ASTE</name>
<accession>A0A5J5A4Y4</accession>
<keyword evidence="3" id="KW-0813">Transport</keyword>
<evidence type="ECO:0000313" key="11">
    <source>
        <dbReference type="EMBL" id="KAA8525439.1"/>
    </source>
</evidence>
<evidence type="ECO:0000256" key="9">
    <source>
        <dbReference type="ARBA" id="ARBA00023136"/>
    </source>
</evidence>
<keyword evidence="6" id="KW-1278">Translocase</keyword>
<proteinExistence type="predicted"/>
<dbReference type="InterPro" id="IPR004131">
    <property type="entry name" value="PPase-energised_H-pump"/>
</dbReference>
<evidence type="ECO:0000256" key="1">
    <source>
        <dbReference type="ARBA" id="ARBA00004127"/>
    </source>
</evidence>
<dbReference type="GO" id="GO:0012505">
    <property type="term" value="C:endomembrane system"/>
    <property type="evidence" value="ECO:0007669"/>
    <property type="project" value="UniProtKB-SubCell"/>
</dbReference>
<evidence type="ECO:0000313" key="12">
    <source>
        <dbReference type="Proteomes" id="UP000325577"/>
    </source>
</evidence>
<dbReference type="EMBL" id="CM018046">
    <property type="protein sequence ID" value="KAA8525439.1"/>
    <property type="molecule type" value="Genomic_DNA"/>
</dbReference>
<protein>
    <recommendedName>
        <fullName evidence="2">H(+)-exporting diphosphatase</fullName>
        <ecNumber evidence="2">7.1.3.1</ecNumber>
    </recommendedName>
</protein>
<reference evidence="11 12" key="1">
    <citation type="submission" date="2019-09" db="EMBL/GenBank/DDBJ databases">
        <title>A chromosome-level genome assembly of the Chinese tupelo Nyssa sinensis.</title>
        <authorList>
            <person name="Yang X."/>
            <person name="Kang M."/>
            <person name="Yang Y."/>
            <person name="Xiong H."/>
            <person name="Wang M."/>
            <person name="Zhang Z."/>
            <person name="Wang Z."/>
            <person name="Wu H."/>
            <person name="Ma T."/>
            <person name="Liu J."/>
            <person name="Xi Z."/>
        </authorList>
    </citation>
    <scope>NUCLEOTIDE SEQUENCE [LARGE SCALE GENOMIC DNA]</scope>
    <source>
        <strain evidence="11">J267</strain>
        <tissue evidence="11">Leaf</tissue>
    </source>
</reference>
<keyword evidence="12" id="KW-1185">Reference proteome</keyword>
<evidence type="ECO:0000256" key="2">
    <source>
        <dbReference type="ARBA" id="ARBA00013242"/>
    </source>
</evidence>
<evidence type="ECO:0000256" key="8">
    <source>
        <dbReference type="ARBA" id="ARBA00023065"/>
    </source>
</evidence>